<dbReference type="NCBIfam" id="TIGR01877">
    <property type="entry name" value="cas_cas6"/>
    <property type="match status" value="1"/>
</dbReference>
<dbReference type="AlphaFoldDB" id="A0A1W1WRF6"/>
<keyword evidence="4" id="KW-1185">Reference proteome</keyword>
<dbReference type="GO" id="GO:0016788">
    <property type="term" value="F:hydrolase activity, acting on ester bonds"/>
    <property type="evidence" value="ECO:0007669"/>
    <property type="project" value="InterPro"/>
</dbReference>
<dbReference type="RefSeq" id="WP_084275128.1">
    <property type="nucleotide sequence ID" value="NZ_AP026671.1"/>
</dbReference>
<dbReference type="Gene3D" id="3.30.70.1890">
    <property type="match status" value="1"/>
</dbReference>
<keyword evidence="1" id="KW-0051">Antiviral defense</keyword>
<dbReference type="InterPro" id="IPR045747">
    <property type="entry name" value="CRISPR-assoc_prot_Cas6_N_sf"/>
</dbReference>
<dbReference type="InterPro" id="IPR010156">
    <property type="entry name" value="CRISPR-assoc_prot_Cas6"/>
</dbReference>
<organism evidence="3 4">
    <name type="scientific">Nitratiruptor tergarcus DSM 16512</name>
    <dbReference type="NCBI Taxonomy" id="1069081"/>
    <lineage>
        <taxon>Bacteria</taxon>
        <taxon>Pseudomonadati</taxon>
        <taxon>Campylobacterota</taxon>
        <taxon>Epsilonproteobacteria</taxon>
        <taxon>Nautiliales</taxon>
        <taxon>Nitratiruptoraceae</taxon>
        <taxon>Nitratiruptor</taxon>
    </lineage>
</organism>
<dbReference type="CDD" id="cd21140">
    <property type="entry name" value="Cas6_I-like"/>
    <property type="match status" value="1"/>
</dbReference>
<evidence type="ECO:0000313" key="4">
    <source>
        <dbReference type="Proteomes" id="UP000192602"/>
    </source>
</evidence>
<sequence>MRFGINFLYSDEVFIPAQYRKFFLAFIKEALKHTEEGKRLYDYYFNERKNLSKPFTFSIHINSKQKITNRFLTNNIKFYFSTNNLILTTLIYNGIKKLEKYDPLHTNIKFITDIFPIYQKKIKLNKVMFKSLSPILVRDIKNKKGKGYLTFDHEDFIQNLKYNLNNLSKNFLDKEIMIKDMDIQIFEAKRVIVPTYGGEIGNNLIFQLKAPNKLLELVYDIGIGAKRSQGYGMVEVLR</sequence>
<protein>
    <submittedName>
        <fullName evidence="3">CRISPR-associated endoribonuclease Cas6</fullName>
    </submittedName>
</protein>
<evidence type="ECO:0000259" key="2">
    <source>
        <dbReference type="Pfam" id="PF01881"/>
    </source>
</evidence>
<proteinExistence type="predicted"/>
<dbReference type="EMBL" id="FWWZ01000001">
    <property type="protein sequence ID" value="SMC08867.1"/>
    <property type="molecule type" value="Genomic_DNA"/>
</dbReference>
<dbReference type="OrthoDB" id="9797488at2"/>
<dbReference type="Proteomes" id="UP000192602">
    <property type="component" value="Unassembled WGS sequence"/>
</dbReference>
<evidence type="ECO:0000313" key="3">
    <source>
        <dbReference type="EMBL" id="SMC08867.1"/>
    </source>
</evidence>
<feature type="domain" description="CRISPR associated protein Cas6 C-terminal" evidence="2">
    <location>
        <begin position="119"/>
        <end position="236"/>
    </location>
</feature>
<dbReference type="PANTHER" id="PTHR36984:SF3">
    <property type="entry name" value="CRISPR-ASSOCIATED ENDORIBONUCLEASE CAS6"/>
    <property type="match status" value="1"/>
</dbReference>
<gene>
    <name evidence="3" type="ORF">SAMN05660197_0643</name>
</gene>
<dbReference type="STRING" id="1069081.SAMN05660197_0643"/>
<dbReference type="InterPro" id="IPR049435">
    <property type="entry name" value="Cas_Cas6_C"/>
</dbReference>
<accession>A0A1W1WRF6</accession>
<dbReference type="GO" id="GO:0051607">
    <property type="term" value="P:defense response to virus"/>
    <property type="evidence" value="ECO:0007669"/>
    <property type="project" value="UniProtKB-KW"/>
</dbReference>
<dbReference type="PANTHER" id="PTHR36984">
    <property type="entry name" value="CRISPR-ASSOCIATED ENDORIBONUCLEASE CAS6 1"/>
    <property type="match status" value="1"/>
</dbReference>
<reference evidence="4" key="1">
    <citation type="submission" date="2017-04" db="EMBL/GenBank/DDBJ databases">
        <authorList>
            <person name="Varghese N."/>
            <person name="Submissions S."/>
        </authorList>
    </citation>
    <scope>NUCLEOTIDE SEQUENCE [LARGE SCALE GENOMIC DNA]</scope>
    <source>
        <strain evidence="4">DSM 16512</strain>
    </source>
</reference>
<dbReference type="Gene3D" id="3.30.70.1900">
    <property type="match status" value="1"/>
</dbReference>
<name>A0A1W1WRF6_9BACT</name>
<evidence type="ECO:0000256" key="1">
    <source>
        <dbReference type="ARBA" id="ARBA00023118"/>
    </source>
</evidence>
<dbReference type="Pfam" id="PF01881">
    <property type="entry name" value="Cas_Cas6_C"/>
    <property type="match status" value="1"/>
</dbReference>